<evidence type="ECO:0000313" key="8">
    <source>
        <dbReference type="EMBL" id="CAB4954733.1"/>
    </source>
</evidence>
<evidence type="ECO:0000256" key="1">
    <source>
        <dbReference type="SAM" id="Phobius"/>
    </source>
</evidence>
<evidence type="ECO:0000313" key="10">
    <source>
        <dbReference type="EMBL" id="CAB5017288.1"/>
    </source>
</evidence>
<evidence type="ECO:0000313" key="5">
    <source>
        <dbReference type="EMBL" id="CAB4752425.1"/>
    </source>
</evidence>
<dbReference type="EMBL" id="CAFBNM010000006">
    <property type="protein sequence ID" value="CAB4954733.1"/>
    <property type="molecule type" value="Genomic_DNA"/>
</dbReference>
<organism evidence="6">
    <name type="scientific">freshwater metagenome</name>
    <dbReference type="NCBI Taxonomy" id="449393"/>
    <lineage>
        <taxon>unclassified sequences</taxon>
        <taxon>metagenomes</taxon>
        <taxon>ecological metagenomes</taxon>
    </lineage>
</organism>
<reference evidence="6" key="1">
    <citation type="submission" date="2020-05" db="EMBL/GenBank/DDBJ databases">
        <authorList>
            <person name="Chiriac C."/>
            <person name="Salcher M."/>
            <person name="Ghai R."/>
            <person name="Kavagutti S V."/>
        </authorList>
    </citation>
    <scope>NUCLEOTIDE SEQUENCE</scope>
</reference>
<keyword evidence="1" id="KW-0472">Membrane</keyword>
<dbReference type="EMBL" id="CAFBPO010000005">
    <property type="protein sequence ID" value="CAB5017288.1"/>
    <property type="molecule type" value="Genomic_DNA"/>
</dbReference>
<feature type="transmembrane region" description="Helical" evidence="1">
    <location>
        <begin position="100"/>
        <end position="124"/>
    </location>
</feature>
<dbReference type="EMBL" id="CAFBQY010000011">
    <property type="protein sequence ID" value="CAB5074640.1"/>
    <property type="molecule type" value="Genomic_DNA"/>
</dbReference>
<dbReference type="EMBL" id="CAEZUM010000029">
    <property type="protein sequence ID" value="CAB4599384.1"/>
    <property type="molecule type" value="Genomic_DNA"/>
</dbReference>
<dbReference type="EMBL" id="CAFAAN010000007">
    <property type="protein sequence ID" value="CAB4805877.1"/>
    <property type="molecule type" value="Genomic_DNA"/>
</dbReference>
<evidence type="ECO:0000313" key="2">
    <source>
        <dbReference type="EMBL" id="CAB4599384.1"/>
    </source>
</evidence>
<feature type="transmembrane region" description="Helical" evidence="1">
    <location>
        <begin position="7"/>
        <end position="24"/>
    </location>
</feature>
<name>A0A6J6YKN9_9ZZZZ</name>
<dbReference type="EMBL" id="CAEZXC010000010">
    <property type="protein sequence ID" value="CAB4668710.1"/>
    <property type="molecule type" value="Genomic_DNA"/>
</dbReference>
<proteinExistence type="predicted"/>
<dbReference type="EMBL" id="CAFAZW010000003">
    <property type="protein sequence ID" value="CAB4840008.1"/>
    <property type="molecule type" value="Genomic_DNA"/>
</dbReference>
<gene>
    <name evidence="2" type="ORF">UFOPK1824_00587</name>
    <name evidence="3" type="ORF">UFOPK2340_00280</name>
    <name evidence="4" type="ORF">UFOPK2772_00131</name>
    <name evidence="5" type="ORF">UFOPK2850_00492</name>
    <name evidence="6" type="ORF">UFOPK3027_00971</name>
    <name evidence="7" type="ORF">UFOPK3256_00260</name>
    <name evidence="8" type="ORF">UFOPK3827_00799</name>
    <name evidence="9" type="ORF">UFOPK3982_01084</name>
    <name evidence="10" type="ORF">UFOPK4120_00632</name>
    <name evidence="11" type="ORF">UFOPK4404_01060</name>
</gene>
<evidence type="ECO:0000313" key="9">
    <source>
        <dbReference type="EMBL" id="CAB4989950.1"/>
    </source>
</evidence>
<sequence>MSFKRIVLLIALFINAICIYTYFSNMVTTGNRSANGFMAVFFILFLGLLNGGLFIIYYVKRFSFIRAGLLIAVFPIICAFLYSVIKGGSMFDEGSGGGGYLWFLMASLPLGLLFILVGLIVKLVGRTFGYCRSRNHLMLRS</sequence>
<evidence type="ECO:0000313" key="6">
    <source>
        <dbReference type="EMBL" id="CAB4805877.1"/>
    </source>
</evidence>
<evidence type="ECO:0000313" key="4">
    <source>
        <dbReference type="EMBL" id="CAB4728079.1"/>
    </source>
</evidence>
<keyword evidence="1" id="KW-0812">Transmembrane</keyword>
<dbReference type="EMBL" id="CAEZYT010000004">
    <property type="protein sequence ID" value="CAB4728079.1"/>
    <property type="molecule type" value="Genomic_DNA"/>
</dbReference>
<protein>
    <submittedName>
        <fullName evidence="6">Unannotated protein</fullName>
    </submittedName>
</protein>
<feature type="transmembrane region" description="Helical" evidence="1">
    <location>
        <begin position="64"/>
        <end position="85"/>
    </location>
</feature>
<keyword evidence="1" id="KW-1133">Transmembrane helix</keyword>
<dbReference type="EMBL" id="CAEZZH010000004">
    <property type="protein sequence ID" value="CAB4752425.1"/>
    <property type="molecule type" value="Genomic_DNA"/>
</dbReference>
<accession>A0A6J6YKN9</accession>
<dbReference type="EMBL" id="CAFBOO010000009">
    <property type="protein sequence ID" value="CAB4989950.1"/>
    <property type="molecule type" value="Genomic_DNA"/>
</dbReference>
<dbReference type="AlphaFoldDB" id="A0A6J6YKN9"/>
<evidence type="ECO:0000313" key="3">
    <source>
        <dbReference type="EMBL" id="CAB4668710.1"/>
    </source>
</evidence>
<evidence type="ECO:0000313" key="11">
    <source>
        <dbReference type="EMBL" id="CAB5074640.1"/>
    </source>
</evidence>
<feature type="transmembrane region" description="Helical" evidence="1">
    <location>
        <begin position="36"/>
        <end position="57"/>
    </location>
</feature>
<evidence type="ECO:0000313" key="7">
    <source>
        <dbReference type="EMBL" id="CAB4840008.1"/>
    </source>
</evidence>